<dbReference type="EMBL" id="AZFI01000123">
    <property type="protein sequence ID" value="KRM25611.1"/>
    <property type="molecule type" value="Genomic_DNA"/>
</dbReference>
<evidence type="ECO:0000313" key="2">
    <source>
        <dbReference type="Proteomes" id="UP000051217"/>
    </source>
</evidence>
<evidence type="ECO:0000313" key="1">
    <source>
        <dbReference type="EMBL" id="KRM25611.1"/>
    </source>
</evidence>
<gene>
    <name evidence="1" type="ORF">FC65_GL000295</name>
</gene>
<accession>A0ABR5PJ05</accession>
<protein>
    <submittedName>
        <fullName evidence="1">Uncharacterized protein</fullName>
    </submittedName>
</protein>
<sequence>MKPVRDVIRFWLAFLSNNKTGPQAFSTCKSVVFFIKKAEFQNVPEYRWGQ</sequence>
<keyword evidence="2" id="KW-1185">Reference proteome</keyword>
<proteinExistence type="predicted"/>
<organism evidence="1 2">
    <name type="scientific">Ligilactobacillus acidipiscis DSM 15836</name>
    <dbReference type="NCBI Taxonomy" id="1423716"/>
    <lineage>
        <taxon>Bacteria</taxon>
        <taxon>Bacillati</taxon>
        <taxon>Bacillota</taxon>
        <taxon>Bacilli</taxon>
        <taxon>Lactobacillales</taxon>
        <taxon>Lactobacillaceae</taxon>
        <taxon>Ligilactobacillus</taxon>
    </lineage>
</organism>
<dbReference type="Proteomes" id="UP000051217">
    <property type="component" value="Unassembled WGS sequence"/>
</dbReference>
<comment type="caution">
    <text evidence="1">The sequence shown here is derived from an EMBL/GenBank/DDBJ whole genome shotgun (WGS) entry which is preliminary data.</text>
</comment>
<name>A0ABR5PJ05_9LACO</name>
<reference evidence="1 2" key="1">
    <citation type="journal article" date="2015" name="Genome Announc.">
        <title>Expanding the biotechnology potential of lactobacilli through comparative genomics of 213 strains and associated genera.</title>
        <authorList>
            <person name="Sun Z."/>
            <person name="Harris H.M."/>
            <person name="McCann A."/>
            <person name="Guo C."/>
            <person name="Argimon S."/>
            <person name="Zhang W."/>
            <person name="Yang X."/>
            <person name="Jeffery I.B."/>
            <person name="Cooney J.C."/>
            <person name="Kagawa T.F."/>
            <person name="Liu W."/>
            <person name="Song Y."/>
            <person name="Salvetti E."/>
            <person name="Wrobel A."/>
            <person name="Rasinkangas P."/>
            <person name="Parkhill J."/>
            <person name="Rea M.C."/>
            <person name="O'Sullivan O."/>
            <person name="Ritari J."/>
            <person name="Douillard F.P."/>
            <person name="Paul Ross R."/>
            <person name="Yang R."/>
            <person name="Briner A.E."/>
            <person name="Felis G.E."/>
            <person name="de Vos W.M."/>
            <person name="Barrangou R."/>
            <person name="Klaenhammer T.R."/>
            <person name="Caufield P.W."/>
            <person name="Cui Y."/>
            <person name="Zhang H."/>
            <person name="O'Toole P.W."/>
        </authorList>
    </citation>
    <scope>NUCLEOTIDE SEQUENCE [LARGE SCALE GENOMIC DNA]</scope>
    <source>
        <strain evidence="1 2">DSM 15836</strain>
    </source>
</reference>